<dbReference type="Pfam" id="PF03481">
    <property type="entry name" value="Sua5_C"/>
    <property type="match status" value="1"/>
</dbReference>
<name>A0A4R6UGN5_9ACTN</name>
<feature type="binding site" evidence="14">
    <location>
        <position position="234"/>
    </location>
    <ligand>
        <name>ATP</name>
        <dbReference type="ChEBI" id="CHEBI:30616"/>
    </ligand>
</feature>
<feature type="binding site" evidence="14">
    <location>
        <position position="155"/>
    </location>
    <ligand>
        <name>ATP</name>
        <dbReference type="ChEBI" id="CHEBI:30616"/>
    </ligand>
</feature>
<feature type="binding site" evidence="14">
    <location>
        <position position="145"/>
    </location>
    <ligand>
        <name>L-threonine</name>
        <dbReference type="ChEBI" id="CHEBI:57926"/>
    </ligand>
</feature>
<dbReference type="Gene3D" id="3.90.870.10">
    <property type="entry name" value="DHBP synthase"/>
    <property type="match status" value="1"/>
</dbReference>
<dbReference type="InterPro" id="IPR017945">
    <property type="entry name" value="DHBP_synth_RibB-like_a/b_dom"/>
</dbReference>
<dbReference type="GO" id="GO:0000049">
    <property type="term" value="F:tRNA binding"/>
    <property type="evidence" value="ECO:0007669"/>
    <property type="project" value="TreeGrafter"/>
</dbReference>
<dbReference type="RefSeq" id="WP_133743294.1">
    <property type="nucleotide sequence ID" value="NZ_SNYN01000027.1"/>
</dbReference>
<dbReference type="InterPro" id="IPR038385">
    <property type="entry name" value="Sua5/YwlC_C"/>
</dbReference>
<evidence type="ECO:0000256" key="11">
    <source>
        <dbReference type="ARBA" id="ARBA00029774"/>
    </source>
</evidence>
<protein>
    <recommendedName>
        <fullName evidence="4 13">Threonylcarbamoyl-AMP synthase</fullName>
        <shortName evidence="13">TC-AMP synthase</shortName>
        <ecNumber evidence="3 13">2.7.7.87</ecNumber>
    </recommendedName>
    <alternativeName>
        <fullName evidence="11 13">L-threonylcarbamoyladenylate synthase</fullName>
    </alternativeName>
</protein>
<comment type="catalytic activity">
    <reaction evidence="12 13">
        <text>L-threonine + hydrogencarbonate + ATP = L-threonylcarbamoyladenylate + diphosphate + H2O</text>
        <dbReference type="Rhea" id="RHEA:36407"/>
        <dbReference type="ChEBI" id="CHEBI:15377"/>
        <dbReference type="ChEBI" id="CHEBI:17544"/>
        <dbReference type="ChEBI" id="CHEBI:30616"/>
        <dbReference type="ChEBI" id="CHEBI:33019"/>
        <dbReference type="ChEBI" id="CHEBI:57926"/>
        <dbReference type="ChEBI" id="CHEBI:73682"/>
        <dbReference type="EC" id="2.7.7.87"/>
    </reaction>
</comment>
<accession>A0A4R6UGN5</accession>
<dbReference type="AlphaFoldDB" id="A0A4R6UGN5"/>
<evidence type="ECO:0000256" key="4">
    <source>
        <dbReference type="ARBA" id="ARBA00015492"/>
    </source>
</evidence>
<dbReference type="GO" id="GO:0006450">
    <property type="term" value="P:regulation of translational fidelity"/>
    <property type="evidence" value="ECO:0007669"/>
    <property type="project" value="TreeGrafter"/>
</dbReference>
<feature type="binding site" evidence="14">
    <location>
        <position position="199"/>
    </location>
    <ligand>
        <name>ATP</name>
        <dbReference type="ChEBI" id="CHEBI:30616"/>
    </ligand>
</feature>
<proteinExistence type="inferred from homology"/>
<evidence type="ECO:0000259" key="15">
    <source>
        <dbReference type="PROSITE" id="PS51163"/>
    </source>
</evidence>
<evidence type="ECO:0000256" key="6">
    <source>
        <dbReference type="ARBA" id="ARBA00022679"/>
    </source>
</evidence>
<evidence type="ECO:0000256" key="7">
    <source>
        <dbReference type="ARBA" id="ARBA00022694"/>
    </source>
</evidence>
<reference evidence="16 17" key="1">
    <citation type="submission" date="2019-03" db="EMBL/GenBank/DDBJ databases">
        <title>Genomic Encyclopedia of Type Strains, Phase IV (KMG-IV): sequencing the most valuable type-strain genomes for metagenomic binning, comparative biology and taxonomic classification.</title>
        <authorList>
            <person name="Goeker M."/>
        </authorList>
    </citation>
    <scope>NUCLEOTIDE SEQUENCE [LARGE SCALE GENOMIC DNA]</scope>
    <source>
        <strain evidence="16 17">DSM 46770</strain>
    </source>
</reference>
<evidence type="ECO:0000256" key="12">
    <source>
        <dbReference type="ARBA" id="ARBA00048366"/>
    </source>
</evidence>
<evidence type="ECO:0000313" key="17">
    <source>
        <dbReference type="Proteomes" id="UP000295281"/>
    </source>
</evidence>
<feature type="binding site" evidence="14">
    <location>
        <position position="147"/>
    </location>
    <ligand>
        <name>ATP</name>
        <dbReference type="ChEBI" id="CHEBI:30616"/>
    </ligand>
</feature>
<dbReference type="EMBL" id="SNYN01000027">
    <property type="protein sequence ID" value="TDQ45981.1"/>
    <property type="molecule type" value="Genomic_DNA"/>
</dbReference>
<dbReference type="GO" id="GO:0008033">
    <property type="term" value="P:tRNA processing"/>
    <property type="evidence" value="ECO:0007669"/>
    <property type="project" value="UniProtKB-KW"/>
</dbReference>
<dbReference type="PIRSF" id="PIRSF004930">
    <property type="entry name" value="Tln_factor_SUA5"/>
    <property type="match status" value="1"/>
</dbReference>
<evidence type="ECO:0000256" key="5">
    <source>
        <dbReference type="ARBA" id="ARBA00022490"/>
    </source>
</evidence>
<feature type="binding site" evidence="14">
    <location>
        <position position="121"/>
    </location>
    <ligand>
        <name>ATP</name>
        <dbReference type="ChEBI" id="CHEBI:30616"/>
    </ligand>
</feature>
<keyword evidence="6 13" id="KW-0808">Transferase</keyword>
<comment type="caution">
    <text evidence="16">The sequence shown here is derived from an EMBL/GenBank/DDBJ whole genome shotgun (WGS) entry which is preliminary data.</text>
</comment>
<sequence length="333" mass="33719">MGGDGEAGRPRVLPASAEALDTAAGVLRDGGLVAFPTETVYGLGADASSPDAVRRIFAAKGRPADHPLIVHVADTGSALDWAGHFPPAARALADAFWPGPLTLVLPRSGRVPDAVTGGRPTVGLRVPDQPVALDLLERFGGGVAAPSANRFGRVSPTTAGHVAADLGARVDLVLDGGRCGVGVESTIVEVLDERLTVLRTGAVTARDVEAVTGLAVEAGAGGPARAPGMLPSHYAPAARVVLAEAADAPDTASSWVKDGRRVAVLAEEAPGGLPEEAVVLPPVGSPEGYARLLYQRLRDADALGADVVVAVPPAPSGIGTAVRDRLTRAAHAR</sequence>
<organism evidence="16 17">
    <name type="scientific">Actinorugispora endophytica</name>
    <dbReference type="NCBI Taxonomy" id="1605990"/>
    <lineage>
        <taxon>Bacteria</taxon>
        <taxon>Bacillati</taxon>
        <taxon>Actinomycetota</taxon>
        <taxon>Actinomycetes</taxon>
        <taxon>Streptosporangiales</taxon>
        <taxon>Nocardiopsidaceae</taxon>
        <taxon>Actinorugispora</taxon>
    </lineage>
</organism>
<keyword evidence="8 13" id="KW-0548">Nucleotidyltransferase</keyword>
<dbReference type="SUPFAM" id="SSF55821">
    <property type="entry name" value="YrdC/RibB"/>
    <property type="match status" value="1"/>
</dbReference>
<evidence type="ECO:0000256" key="14">
    <source>
        <dbReference type="PIRSR" id="PIRSR004930-1"/>
    </source>
</evidence>
<dbReference type="InterPro" id="IPR006070">
    <property type="entry name" value="Sua5-like_dom"/>
</dbReference>
<evidence type="ECO:0000256" key="2">
    <source>
        <dbReference type="ARBA" id="ARBA00007663"/>
    </source>
</evidence>
<dbReference type="GO" id="GO:0005737">
    <property type="term" value="C:cytoplasm"/>
    <property type="evidence" value="ECO:0007669"/>
    <property type="project" value="UniProtKB-SubCell"/>
</dbReference>
<dbReference type="EC" id="2.7.7.87" evidence="3 13"/>
<comment type="subcellular location">
    <subcellularLocation>
        <location evidence="1 13">Cytoplasm</location>
    </subcellularLocation>
</comment>
<dbReference type="Proteomes" id="UP000295281">
    <property type="component" value="Unassembled WGS sequence"/>
</dbReference>
<feature type="binding site" evidence="14">
    <location>
        <position position="125"/>
    </location>
    <ligand>
        <name>L-threonine</name>
        <dbReference type="ChEBI" id="CHEBI:57926"/>
    </ligand>
</feature>
<evidence type="ECO:0000256" key="13">
    <source>
        <dbReference type="PIRNR" id="PIRNR004930"/>
    </source>
</evidence>
<dbReference type="InterPro" id="IPR005145">
    <property type="entry name" value="Sua5_C"/>
</dbReference>
<evidence type="ECO:0000256" key="8">
    <source>
        <dbReference type="ARBA" id="ARBA00022695"/>
    </source>
</evidence>
<keyword evidence="5 13" id="KW-0963">Cytoplasm</keyword>
<dbReference type="FunFam" id="3.90.870.10:FF:000009">
    <property type="entry name" value="Threonylcarbamoyl-AMP synthase, putative"/>
    <property type="match status" value="1"/>
</dbReference>
<feature type="domain" description="YrdC-like" evidence="15">
    <location>
        <begin position="17"/>
        <end position="203"/>
    </location>
</feature>
<evidence type="ECO:0000256" key="3">
    <source>
        <dbReference type="ARBA" id="ARBA00012584"/>
    </source>
</evidence>
<keyword evidence="7 13" id="KW-0819">tRNA processing</keyword>
<dbReference type="GO" id="GO:0061710">
    <property type="term" value="F:L-threonylcarbamoyladenylate synthase"/>
    <property type="evidence" value="ECO:0007669"/>
    <property type="project" value="UniProtKB-EC"/>
</dbReference>
<dbReference type="InterPro" id="IPR010923">
    <property type="entry name" value="T(6)A37_SUA5"/>
</dbReference>
<dbReference type="Gene3D" id="3.40.50.11030">
    <property type="entry name" value="Threonylcarbamoyl-AMP synthase, C-terminal domain"/>
    <property type="match status" value="1"/>
</dbReference>
<keyword evidence="17" id="KW-1185">Reference proteome</keyword>
<feature type="binding site" evidence="14">
    <location>
        <position position="185"/>
    </location>
    <ligand>
        <name>L-threonine</name>
        <dbReference type="ChEBI" id="CHEBI:57926"/>
    </ligand>
</feature>
<dbReference type="OrthoDB" id="9814580at2"/>
<keyword evidence="9 13" id="KW-0547">Nucleotide-binding</keyword>
<evidence type="ECO:0000256" key="9">
    <source>
        <dbReference type="ARBA" id="ARBA00022741"/>
    </source>
</evidence>
<dbReference type="NCBIfam" id="TIGR00057">
    <property type="entry name" value="L-threonylcarbamoyladenylate synthase"/>
    <property type="match status" value="1"/>
</dbReference>
<dbReference type="GO" id="GO:0003725">
    <property type="term" value="F:double-stranded RNA binding"/>
    <property type="evidence" value="ECO:0007669"/>
    <property type="project" value="UniProtKB-UniRule"/>
</dbReference>
<feature type="binding site" evidence="14">
    <location>
        <position position="71"/>
    </location>
    <ligand>
        <name>L-threonine</name>
        <dbReference type="ChEBI" id="CHEBI:57926"/>
    </ligand>
</feature>
<evidence type="ECO:0000256" key="10">
    <source>
        <dbReference type="ARBA" id="ARBA00022840"/>
    </source>
</evidence>
<evidence type="ECO:0000256" key="1">
    <source>
        <dbReference type="ARBA" id="ARBA00004496"/>
    </source>
</evidence>
<comment type="function">
    <text evidence="13">Required for the formation of a threonylcarbamoyl group on adenosine at position 37 (t(6)A37) in tRNAs that read codons beginning with adenine.</text>
</comment>
<gene>
    <name evidence="16" type="ORF">EV190_12740</name>
</gene>
<dbReference type="GO" id="GO:0005524">
    <property type="term" value="F:ATP binding"/>
    <property type="evidence" value="ECO:0007669"/>
    <property type="project" value="UniProtKB-UniRule"/>
</dbReference>
<keyword evidence="10 13" id="KW-0067">ATP-binding</keyword>
<dbReference type="Pfam" id="PF01300">
    <property type="entry name" value="Sua5_yciO_yrdC"/>
    <property type="match status" value="1"/>
</dbReference>
<feature type="binding site" evidence="14">
    <location>
        <position position="39"/>
    </location>
    <ligand>
        <name>L-threonine</name>
        <dbReference type="ChEBI" id="CHEBI:57926"/>
    </ligand>
</feature>
<dbReference type="PANTHER" id="PTHR17490">
    <property type="entry name" value="SUA5"/>
    <property type="match status" value="1"/>
</dbReference>
<dbReference type="PROSITE" id="PS51163">
    <property type="entry name" value="YRDC"/>
    <property type="match status" value="1"/>
</dbReference>
<evidence type="ECO:0000313" key="16">
    <source>
        <dbReference type="EMBL" id="TDQ45981.1"/>
    </source>
</evidence>
<comment type="similarity">
    <text evidence="2 13">Belongs to the SUA5 family.</text>
</comment>
<feature type="binding site" evidence="14">
    <location>
        <position position="62"/>
    </location>
    <ligand>
        <name>ATP</name>
        <dbReference type="ChEBI" id="CHEBI:30616"/>
    </ligand>
</feature>
<dbReference type="InterPro" id="IPR050156">
    <property type="entry name" value="TC-AMP_synthase_SUA5"/>
</dbReference>
<dbReference type="PANTHER" id="PTHR17490:SF16">
    <property type="entry name" value="THREONYLCARBAMOYL-AMP SYNTHASE"/>
    <property type="match status" value="1"/>
</dbReference>